<sequence length="350" mass="38740">MANSHSRMPGAEEHLTCSMVFLKSLLSYCQDRQINGNQVLTAAGLTPADLENTAQRIPASHYIRAFMAAERLSGDPAFGLHRGEAVKPGHYGAAGLLATATSDARELLTFYCRYQTLVYAVYGADVEQTATSIIIRVQPKVEAVKTSLAMQEAYLCSLLTLVRWLVGAQHENPLATCFIATRPPDIAERQRVFGHNIKWDQPEISISLPQAWFDRPMDQANPDVREMLQAHADEELKKLSASDGDPLYLSVVNHIEATIAFDGPTLQEVANAHRLSSRALQRKLSELGTSFSELVDQRRQACALRWIGKGQMSTTEAAYLLGFSSPQAFNRAFKRWTGRAPSEYRNQASG</sequence>
<keyword evidence="3" id="KW-0804">Transcription</keyword>
<keyword evidence="2" id="KW-0238">DNA-binding</keyword>
<evidence type="ECO:0000256" key="1">
    <source>
        <dbReference type="ARBA" id="ARBA00023015"/>
    </source>
</evidence>
<dbReference type="Pfam" id="PF12625">
    <property type="entry name" value="Arabinose_bd"/>
    <property type="match status" value="1"/>
</dbReference>
<dbReference type="InterPro" id="IPR009057">
    <property type="entry name" value="Homeodomain-like_sf"/>
</dbReference>
<feature type="domain" description="HTH araC/xylS-type" evidence="4">
    <location>
        <begin position="249"/>
        <end position="347"/>
    </location>
</feature>
<keyword evidence="1" id="KW-0805">Transcription regulation</keyword>
<dbReference type="PRINTS" id="PR00032">
    <property type="entry name" value="HTHARAC"/>
</dbReference>
<dbReference type="SMART" id="SM00342">
    <property type="entry name" value="HTH_ARAC"/>
    <property type="match status" value="1"/>
</dbReference>
<organism evidence="5 6">
    <name type="scientific">Marinobacter confluentis</name>
    <dbReference type="NCBI Taxonomy" id="1697557"/>
    <lineage>
        <taxon>Bacteria</taxon>
        <taxon>Pseudomonadati</taxon>
        <taxon>Pseudomonadota</taxon>
        <taxon>Gammaproteobacteria</taxon>
        <taxon>Pseudomonadales</taxon>
        <taxon>Marinobacteraceae</taxon>
        <taxon>Marinobacter</taxon>
    </lineage>
</organism>
<proteinExistence type="predicted"/>
<evidence type="ECO:0000256" key="2">
    <source>
        <dbReference type="ARBA" id="ARBA00023125"/>
    </source>
</evidence>
<gene>
    <name evidence="5" type="ORF">E5Q11_10500</name>
</gene>
<dbReference type="InterPro" id="IPR020449">
    <property type="entry name" value="Tscrpt_reg_AraC-type_HTH"/>
</dbReference>
<dbReference type="OrthoDB" id="6816069at2"/>
<dbReference type="GO" id="GO:0003700">
    <property type="term" value="F:DNA-binding transcription factor activity"/>
    <property type="evidence" value="ECO:0007669"/>
    <property type="project" value="InterPro"/>
</dbReference>
<evidence type="ECO:0000259" key="4">
    <source>
        <dbReference type="PROSITE" id="PS01124"/>
    </source>
</evidence>
<accession>A0A4Z1CAM6</accession>
<dbReference type="SUPFAM" id="SSF46689">
    <property type="entry name" value="Homeodomain-like"/>
    <property type="match status" value="1"/>
</dbReference>
<dbReference type="Pfam" id="PF12833">
    <property type="entry name" value="HTH_18"/>
    <property type="match status" value="1"/>
</dbReference>
<dbReference type="PROSITE" id="PS01124">
    <property type="entry name" value="HTH_ARAC_FAMILY_2"/>
    <property type="match status" value="1"/>
</dbReference>
<dbReference type="AlphaFoldDB" id="A0A4Z1CAM6"/>
<dbReference type="GO" id="GO:0000976">
    <property type="term" value="F:transcription cis-regulatory region binding"/>
    <property type="evidence" value="ECO:0007669"/>
    <property type="project" value="TreeGrafter"/>
</dbReference>
<dbReference type="RefSeq" id="WP_135803328.1">
    <property type="nucleotide sequence ID" value="NZ_SRPF01000002.1"/>
</dbReference>
<name>A0A4Z1CAM6_9GAMM</name>
<dbReference type="EMBL" id="SRPF01000002">
    <property type="protein sequence ID" value="TGN40666.1"/>
    <property type="molecule type" value="Genomic_DNA"/>
</dbReference>
<keyword evidence="6" id="KW-1185">Reference proteome</keyword>
<dbReference type="InterPro" id="IPR018060">
    <property type="entry name" value="HTH_AraC"/>
</dbReference>
<comment type="caution">
    <text evidence="5">The sequence shown here is derived from an EMBL/GenBank/DDBJ whole genome shotgun (WGS) entry which is preliminary data.</text>
</comment>
<dbReference type="PANTHER" id="PTHR47894:SF1">
    <property type="entry name" value="HTH-TYPE TRANSCRIPTIONAL REGULATOR VQSM"/>
    <property type="match status" value="1"/>
</dbReference>
<evidence type="ECO:0000313" key="6">
    <source>
        <dbReference type="Proteomes" id="UP000298325"/>
    </source>
</evidence>
<protein>
    <submittedName>
        <fullName evidence="5">AraC family transcriptional regulator</fullName>
    </submittedName>
</protein>
<evidence type="ECO:0000313" key="5">
    <source>
        <dbReference type="EMBL" id="TGN40666.1"/>
    </source>
</evidence>
<dbReference type="Proteomes" id="UP000298325">
    <property type="component" value="Unassembled WGS sequence"/>
</dbReference>
<dbReference type="GO" id="GO:0005829">
    <property type="term" value="C:cytosol"/>
    <property type="evidence" value="ECO:0007669"/>
    <property type="project" value="TreeGrafter"/>
</dbReference>
<dbReference type="InterPro" id="IPR032687">
    <property type="entry name" value="AraC-type_N"/>
</dbReference>
<evidence type="ECO:0000256" key="3">
    <source>
        <dbReference type="ARBA" id="ARBA00023163"/>
    </source>
</evidence>
<reference evidence="5 6" key="1">
    <citation type="submission" date="2019-04" db="EMBL/GenBank/DDBJ databases">
        <authorList>
            <person name="Park S."/>
            <person name="Yoon J.-H."/>
        </authorList>
    </citation>
    <scope>NUCLEOTIDE SEQUENCE [LARGE SCALE GENOMIC DNA]</scope>
    <source>
        <strain evidence="5 6">HJM-18</strain>
    </source>
</reference>
<dbReference type="PANTHER" id="PTHR47894">
    <property type="entry name" value="HTH-TYPE TRANSCRIPTIONAL REGULATOR GADX"/>
    <property type="match status" value="1"/>
</dbReference>
<dbReference type="Gene3D" id="1.10.10.60">
    <property type="entry name" value="Homeodomain-like"/>
    <property type="match status" value="1"/>
</dbReference>